<feature type="non-terminal residue" evidence="1">
    <location>
        <position position="91"/>
    </location>
</feature>
<dbReference type="AlphaFoldDB" id="A0A9N8W4L0"/>
<evidence type="ECO:0000313" key="1">
    <source>
        <dbReference type="EMBL" id="CAG8473465.1"/>
    </source>
</evidence>
<dbReference type="EMBL" id="CAJVPS010000284">
    <property type="protein sequence ID" value="CAG8473465.1"/>
    <property type="molecule type" value="Genomic_DNA"/>
</dbReference>
<sequence length="91" mass="11244">MDVMDVDPLSLFKFTRKYDRVYQEATDKEVEDAYEAYKEFFYKYHQDNPGTTTDCYKEYLKTLDKQGKQHVYWIEEQRGEEFEYWFYAQLG</sequence>
<name>A0A9N8W4L0_9GLOM</name>
<gene>
    <name evidence="1" type="ORF">ALEPTO_LOCUS2125</name>
</gene>
<comment type="caution">
    <text evidence="1">The sequence shown here is derived from an EMBL/GenBank/DDBJ whole genome shotgun (WGS) entry which is preliminary data.</text>
</comment>
<evidence type="ECO:0000313" key="2">
    <source>
        <dbReference type="Proteomes" id="UP000789508"/>
    </source>
</evidence>
<keyword evidence="2" id="KW-1185">Reference proteome</keyword>
<protein>
    <submittedName>
        <fullName evidence="1">9632_t:CDS:1</fullName>
    </submittedName>
</protein>
<reference evidence="1" key="1">
    <citation type="submission" date="2021-06" db="EMBL/GenBank/DDBJ databases">
        <authorList>
            <person name="Kallberg Y."/>
            <person name="Tangrot J."/>
            <person name="Rosling A."/>
        </authorList>
    </citation>
    <scope>NUCLEOTIDE SEQUENCE</scope>
    <source>
        <strain evidence="1">FL130A</strain>
    </source>
</reference>
<proteinExistence type="predicted"/>
<dbReference type="Proteomes" id="UP000789508">
    <property type="component" value="Unassembled WGS sequence"/>
</dbReference>
<dbReference type="OrthoDB" id="2423513at2759"/>
<organism evidence="1 2">
    <name type="scientific">Ambispora leptoticha</name>
    <dbReference type="NCBI Taxonomy" id="144679"/>
    <lineage>
        <taxon>Eukaryota</taxon>
        <taxon>Fungi</taxon>
        <taxon>Fungi incertae sedis</taxon>
        <taxon>Mucoromycota</taxon>
        <taxon>Glomeromycotina</taxon>
        <taxon>Glomeromycetes</taxon>
        <taxon>Archaeosporales</taxon>
        <taxon>Ambisporaceae</taxon>
        <taxon>Ambispora</taxon>
    </lineage>
</organism>
<accession>A0A9N8W4L0</accession>